<evidence type="ECO:0000256" key="10">
    <source>
        <dbReference type="SAM" id="MobiDB-lite"/>
    </source>
</evidence>
<evidence type="ECO:0000256" key="5">
    <source>
        <dbReference type="ARBA" id="ARBA00022771"/>
    </source>
</evidence>
<sequence length="667" mass="74898">MKGSPPPAKRIKLESPEPPDLNGDFLQEKEEEEDVDNQCSICLQRQTDRALIPHCSHEFCFECLVIWTDQSRRCPLCTQGIGKYLIHNIRSRYDYTKYFLPPLRSDPPAPLVANSSLPSQRRPTRRERRWGQGERREQEVQDQLERSIEKRKWVYRHHLYAKHVASNIHTRYRPFPTPAQFAASPDYLSRATSFLRRELQVWPNLDVEFLTTFTLSIMKSLDIRSESAVKLLSEFLDMDQPYVEGEPHPYAEHFAHEMHSYLRSPFRDLYVYDKMVQYEEPEDVPIRTRRNDMEIKSRSLPPSRHNNSPPGRADGDKTSGTSRERRRKRNLSRSRDRARARDPSVSPPPPRVTKGKERAVDLSGVADGLSPAANGSGGERTAIDKGAVNTRVPNVENTVIGDSKRGNRDRAPKALTLRQSVQAHLSLQKSEPLKVSRLLDELGNNISGPSLRHGRPSLLERISGMEEILHRQSTSVSPPHVNSSTNIDPIHPLPSAPQLSAGTNGNACSAEGGTIDNQSHNPVSNVDHENDLTAPADRPDRTPRVDTGAVLQRTRIRLAKMKNTMVAGIPPTAPTPPPIPLDLPTPVEPEETTPPTPVVENLRNRLWERLESERKRAIGAASGELSGGPVAGNISEDSLQAELRARSRLRARLAVTKGDSHVDILEP</sequence>
<keyword evidence="3" id="KW-0808">Transferase</keyword>
<dbReference type="AlphaFoldDB" id="A0A9P6L9G7"/>
<feature type="region of interest" description="Disordered" evidence="10">
    <location>
        <begin position="494"/>
        <end position="544"/>
    </location>
</feature>
<dbReference type="SUPFAM" id="SSF57850">
    <property type="entry name" value="RING/U-box"/>
    <property type="match status" value="1"/>
</dbReference>
<feature type="compositionally biased region" description="Polar residues" evidence="10">
    <location>
        <begin position="497"/>
        <end position="507"/>
    </location>
</feature>
<dbReference type="InterPro" id="IPR017907">
    <property type="entry name" value="Znf_RING_CS"/>
</dbReference>
<dbReference type="PANTHER" id="PTHR46077:SF1">
    <property type="entry name" value="TOP1 BINDING ARGININE_SERINE RICH PROTEIN, E3 UBIQUITIN LIGASE"/>
    <property type="match status" value="1"/>
</dbReference>
<dbReference type="GO" id="GO:0006513">
    <property type="term" value="P:protein monoubiquitination"/>
    <property type="evidence" value="ECO:0007669"/>
    <property type="project" value="TreeGrafter"/>
</dbReference>
<dbReference type="Pfam" id="PF13920">
    <property type="entry name" value="zf-C3HC4_3"/>
    <property type="match status" value="1"/>
</dbReference>
<dbReference type="GO" id="GO:0061630">
    <property type="term" value="F:ubiquitin protein ligase activity"/>
    <property type="evidence" value="ECO:0007669"/>
    <property type="project" value="UniProtKB-EC"/>
</dbReference>
<feature type="region of interest" description="Disordered" evidence="10">
    <location>
        <begin position="283"/>
        <end position="389"/>
    </location>
</feature>
<dbReference type="PROSITE" id="PS50089">
    <property type="entry name" value="ZF_RING_2"/>
    <property type="match status" value="1"/>
</dbReference>
<evidence type="ECO:0000256" key="9">
    <source>
        <dbReference type="PROSITE-ProRule" id="PRU00175"/>
    </source>
</evidence>
<dbReference type="OrthoDB" id="21204at2759"/>
<evidence type="ECO:0000256" key="3">
    <source>
        <dbReference type="ARBA" id="ARBA00022679"/>
    </source>
</evidence>
<evidence type="ECO:0000256" key="2">
    <source>
        <dbReference type="ARBA" id="ARBA00012483"/>
    </source>
</evidence>
<keyword evidence="8" id="KW-0804">Transcription</keyword>
<keyword evidence="7" id="KW-0805">Transcription regulation</keyword>
<dbReference type="PANTHER" id="PTHR46077">
    <property type="entry name" value="E3 UBIQUITIN-PROTEIN LIGASE TOPORS"/>
    <property type="match status" value="1"/>
</dbReference>
<keyword evidence="5 9" id="KW-0863">Zinc-finger</keyword>
<feature type="region of interest" description="Disordered" evidence="10">
    <location>
        <begin position="109"/>
        <end position="141"/>
    </location>
</feature>
<evidence type="ECO:0000313" key="13">
    <source>
        <dbReference type="Proteomes" id="UP000736335"/>
    </source>
</evidence>
<dbReference type="GO" id="GO:0000209">
    <property type="term" value="P:protein polyubiquitination"/>
    <property type="evidence" value="ECO:0007669"/>
    <property type="project" value="TreeGrafter"/>
</dbReference>
<dbReference type="InterPro" id="IPR013083">
    <property type="entry name" value="Znf_RING/FYVE/PHD"/>
</dbReference>
<proteinExistence type="predicted"/>
<keyword evidence="4" id="KW-0479">Metal-binding</keyword>
<organism evidence="12 13">
    <name type="scientific">Thelephora terrestris</name>
    <dbReference type="NCBI Taxonomy" id="56493"/>
    <lineage>
        <taxon>Eukaryota</taxon>
        <taxon>Fungi</taxon>
        <taxon>Dikarya</taxon>
        <taxon>Basidiomycota</taxon>
        <taxon>Agaricomycotina</taxon>
        <taxon>Agaricomycetes</taxon>
        <taxon>Thelephorales</taxon>
        <taxon>Thelephoraceae</taxon>
        <taxon>Thelephora</taxon>
    </lineage>
</organism>
<evidence type="ECO:0000259" key="11">
    <source>
        <dbReference type="PROSITE" id="PS50089"/>
    </source>
</evidence>
<evidence type="ECO:0000256" key="4">
    <source>
        <dbReference type="ARBA" id="ARBA00022723"/>
    </source>
</evidence>
<dbReference type="SMART" id="SM00184">
    <property type="entry name" value="RING"/>
    <property type="match status" value="1"/>
</dbReference>
<feature type="compositionally biased region" description="Basic and acidic residues" evidence="10">
    <location>
        <begin position="333"/>
        <end position="342"/>
    </location>
</feature>
<reference evidence="12" key="2">
    <citation type="submission" date="2020-11" db="EMBL/GenBank/DDBJ databases">
        <authorList>
            <consortium name="DOE Joint Genome Institute"/>
            <person name="Kuo A."/>
            <person name="Miyauchi S."/>
            <person name="Kiss E."/>
            <person name="Drula E."/>
            <person name="Kohler A."/>
            <person name="Sanchez-Garcia M."/>
            <person name="Andreopoulos B."/>
            <person name="Barry K.W."/>
            <person name="Bonito G."/>
            <person name="Buee M."/>
            <person name="Carver A."/>
            <person name="Chen C."/>
            <person name="Cichocki N."/>
            <person name="Clum A."/>
            <person name="Culley D."/>
            <person name="Crous P.W."/>
            <person name="Fauchery L."/>
            <person name="Girlanda M."/>
            <person name="Hayes R."/>
            <person name="Keri Z."/>
            <person name="Labutti K."/>
            <person name="Lipzen A."/>
            <person name="Lombard V."/>
            <person name="Magnuson J."/>
            <person name="Maillard F."/>
            <person name="Morin E."/>
            <person name="Murat C."/>
            <person name="Nolan M."/>
            <person name="Ohm R."/>
            <person name="Pangilinan J."/>
            <person name="Pereira M."/>
            <person name="Perotto S."/>
            <person name="Peter M."/>
            <person name="Riley R."/>
            <person name="Sitrit Y."/>
            <person name="Stielow B."/>
            <person name="Szollosi G."/>
            <person name="Zifcakova L."/>
            <person name="Stursova M."/>
            <person name="Spatafora J.W."/>
            <person name="Tedersoo L."/>
            <person name="Vaario L.-M."/>
            <person name="Yamada A."/>
            <person name="Yan M."/>
            <person name="Wang P."/>
            <person name="Xu J."/>
            <person name="Bruns T."/>
            <person name="Baldrian P."/>
            <person name="Vilgalys R."/>
            <person name="Henrissat B."/>
            <person name="Grigoriev I.V."/>
            <person name="Hibbett D."/>
            <person name="Nagy L.G."/>
            <person name="Martin F.M."/>
        </authorList>
    </citation>
    <scope>NUCLEOTIDE SEQUENCE</scope>
    <source>
        <strain evidence="12">UH-Tt-Lm1</strain>
    </source>
</reference>
<name>A0A9P6L9G7_9AGAM</name>
<keyword evidence="6" id="KW-0862">Zinc</keyword>
<accession>A0A9P6L9G7</accession>
<dbReference type="PROSITE" id="PS00518">
    <property type="entry name" value="ZF_RING_1"/>
    <property type="match status" value="1"/>
</dbReference>
<evidence type="ECO:0000256" key="1">
    <source>
        <dbReference type="ARBA" id="ARBA00000900"/>
    </source>
</evidence>
<protein>
    <recommendedName>
        <fullName evidence="2">RING-type E3 ubiquitin transferase</fullName>
        <ecNumber evidence="2">2.3.2.27</ecNumber>
    </recommendedName>
</protein>
<reference evidence="12" key="1">
    <citation type="journal article" date="2020" name="Nat. Commun.">
        <title>Large-scale genome sequencing of mycorrhizal fungi provides insights into the early evolution of symbiotic traits.</title>
        <authorList>
            <person name="Miyauchi S."/>
            <person name="Kiss E."/>
            <person name="Kuo A."/>
            <person name="Drula E."/>
            <person name="Kohler A."/>
            <person name="Sanchez-Garcia M."/>
            <person name="Morin E."/>
            <person name="Andreopoulos B."/>
            <person name="Barry K.W."/>
            <person name="Bonito G."/>
            <person name="Buee M."/>
            <person name="Carver A."/>
            <person name="Chen C."/>
            <person name="Cichocki N."/>
            <person name="Clum A."/>
            <person name="Culley D."/>
            <person name="Crous P.W."/>
            <person name="Fauchery L."/>
            <person name="Girlanda M."/>
            <person name="Hayes R.D."/>
            <person name="Keri Z."/>
            <person name="LaButti K."/>
            <person name="Lipzen A."/>
            <person name="Lombard V."/>
            <person name="Magnuson J."/>
            <person name="Maillard F."/>
            <person name="Murat C."/>
            <person name="Nolan M."/>
            <person name="Ohm R.A."/>
            <person name="Pangilinan J."/>
            <person name="Pereira M.F."/>
            <person name="Perotto S."/>
            <person name="Peter M."/>
            <person name="Pfister S."/>
            <person name="Riley R."/>
            <person name="Sitrit Y."/>
            <person name="Stielow J.B."/>
            <person name="Szollosi G."/>
            <person name="Zifcakova L."/>
            <person name="Stursova M."/>
            <person name="Spatafora J.W."/>
            <person name="Tedersoo L."/>
            <person name="Vaario L.M."/>
            <person name="Yamada A."/>
            <person name="Yan M."/>
            <person name="Wang P."/>
            <person name="Xu J."/>
            <person name="Bruns T."/>
            <person name="Baldrian P."/>
            <person name="Vilgalys R."/>
            <person name="Dunand C."/>
            <person name="Henrissat B."/>
            <person name="Grigoriev I.V."/>
            <person name="Hibbett D."/>
            <person name="Nagy L.G."/>
            <person name="Martin F.M."/>
        </authorList>
    </citation>
    <scope>NUCLEOTIDE SEQUENCE</scope>
    <source>
        <strain evidence="12">UH-Tt-Lm1</strain>
    </source>
</reference>
<feature type="compositionally biased region" description="Polar residues" evidence="10">
    <location>
        <begin position="515"/>
        <end position="524"/>
    </location>
</feature>
<feature type="compositionally biased region" description="Basic and acidic residues" evidence="10">
    <location>
        <begin position="284"/>
        <end position="297"/>
    </location>
</feature>
<keyword evidence="13" id="KW-1185">Reference proteome</keyword>
<dbReference type="Proteomes" id="UP000736335">
    <property type="component" value="Unassembled WGS sequence"/>
</dbReference>
<feature type="compositionally biased region" description="Basic and acidic residues" evidence="10">
    <location>
        <begin position="129"/>
        <end position="141"/>
    </location>
</feature>
<dbReference type="GO" id="GO:0008270">
    <property type="term" value="F:zinc ion binding"/>
    <property type="evidence" value="ECO:0007669"/>
    <property type="project" value="UniProtKB-KW"/>
</dbReference>
<comment type="caution">
    <text evidence="12">The sequence shown here is derived from an EMBL/GenBank/DDBJ whole genome shotgun (WGS) entry which is preliminary data.</text>
</comment>
<comment type="catalytic activity">
    <reaction evidence="1">
        <text>S-ubiquitinyl-[E2 ubiquitin-conjugating enzyme]-L-cysteine + [acceptor protein]-L-lysine = [E2 ubiquitin-conjugating enzyme]-L-cysteine + N(6)-ubiquitinyl-[acceptor protein]-L-lysine.</text>
        <dbReference type="EC" id="2.3.2.27"/>
    </reaction>
</comment>
<evidence type="ECO:0000313" key="12">
    <source>
        <dbReference type="EMBL" id="KAF9788002.1"/>
    </source>
</evidence>
<feature type="region of interest" description="Disordered" evidence="10">
    <location>
        <begin position="1"/>
        <end position="24"/>
    </location>
</feature>
<dbReference type="Gene3D" id="3.30.40.10">
    <property type="entry name" value="Zinc/RING finger domain, C3HC4 (zinc finger)"/>
    <property type="match status" value="1"/>
</dbReference>
<dbReference type="EC" id="2.3.2.27" evidence="2"/>
<dbReference type="InterPro" id="IPR001841">
    <property type="entry name" value="Znf_RING"/>
</dbReference>
<feature type="domain" description="RING-type" evidence="11">
    <location>
        <begin position="39"/>
        <end position="78"/>
    </location>
</feature>
<feature type="compositionally biased region" description="Basic and acidic residues" evidence="10">
    <location>
        <begin position="526"/>
        <end position="544"/>
    </location>
</feature>
<gene>
    <name evidence="12" type="ORF">BJ322DRAFT_1106031</name>
</gene>
<dbReference type="EMBL" id="WIUZ02000004">
    <property type="protein sequence ID" value="KAF9788002.1"/>
    <property type="molecule type" value="Genomic_DNA"/>
</dbReference>
<evidence type="ECO:0000256" key="7">
    <source>
        <dbReference type="ARBA" id="ARBA00023015"/>
    </source>
</evidence>
<evidence type="ECO:0000256" key="6">
    <source>
        <dbReference type="ARBA" id="ARBA00022833"/>
    </source>
</evidence>
<evidence type="ECO:0000256" key="8">
    <source>
        <dbReference type="ARBA" id="ARBA00023163"/>
    </source>
</evidence>